<dbReference type="Gene3D" id="2.60.40.1190">
    <property type="match status" value="1"/>
</dbReference>
<dbReference type="Pfam" id="PF11308">
    <property type="entry name" value="Glyco_hydro_129"/>
    <property type="match status" value="1"/>
</dbReference>
<feature type="domain" description="Carbohydrate-binding" evidence="1">
    <location>
        <begin position="91"/>
        <end position="222"/>
    </location>
</feature>
<dbReference type="EMBL" id="JAUSVL010000001">
    <property type="protein sequence ID" value="MDQ0290409.1"/>
    <property type="molecule type" value="Genomic_DNA"/>
</dbReference>
<proteinExistence type="predicted"/>
<evidence type="ECO:0000313" key="3">
    <source>
        <dbReference type="Proteomes" id="UP001238163"/>
    </source>
</evidence>
<organism evidence="2 3">
    <name type="scientific">Oligosphaera ethanolica</name>
    <dbReference type="NCBI Taxonomy" id="760260"/>
    <lineage>
        <taxon>Bacteria</taxon>
        <taxon>Pseudomonadati</taxon>
        <taxon>Lentisphaerota</taxon>
        <taxon>Oligosphaeria</taxon>
        <taxon>Oligosphaerales</taxon>
        <taxon>Oligosphaeraceae</taxon>
        <taxon>Oligosphaera</taxon>
    </lineage>
</organism>
<dbReference type="RefSeq" id="WP_307261919.1">
    <property type="nucleotide sequence ID" value="NZ_JAUSVL010000001.1"/>
</dbReference>
<dbReference type="GO" id="GO:0030246">
    <property type="term" value="F:carbohydrate binding"/>
    <property type="evidence" value="ECO:0007669"/>
    <property type="project" value="InterPro"/>
</dbReference>
<dbReference type="GO" id="GO:0016052">
    <property type="term" value="P:carbohydrate catabolic process"/>
    <property type="evidence" value="ECO:0007669"/>
    <property type="project" value="InterPro"/>
</dbReference>
<name>A0AAE4ANL8_9BACT</name>
<dbReference type="Pfam" id="PF06452">
    <property type="entry name" value="CBM9_1"/>
    <property type="match status" value="1"/>
</dbReference>
<comment type="caution">
    <text evidence="2">The sequence shown here is derived from an EMBL/GenBank/DDBJ whole genome shotgun (WGS) entry which is preliminary data.</text>
</comment>
<evidence type="ECO:0000259" key="1">
    <source>
        <dbReference type="Pfam" id="PF06452"/>
    </source>
</evidence>
<gene>
    <name evidence="2" type="ORF">J3R75_002516</name>
</gene>
<evidence type="ECO:0000313" key="2">
    <source>
        <dbReference type="EMBL" id="MDQ0290409.1"/>
    </source>
</evidence>
<dbReference type="SUPFAM" id="SSF49344">
    <property type="entry name" value="CBD9-like"/>
    <property type="match status" value="1"/>
</dbReference>
<sequence length="1403" mass="154169">MKNWLLLLAAVGSMSWAETWRFGNEVLDVSVDAVSGRYEVVDKRLGRRWEQGGDLPAPRVPLQLVKMTSGDELAQAPKQSIKHTMLGDARHVSDAADCSAEFQLGWTADTFFLDIVVRDDVFQPAGGNADWWQADSVEFWLGKAQYALYPQPGAAKLVRRDKTVVAEATVAAAVVTGGYSVKLAVPLTALGISAGGDKATTVMFSLGVNDADDDQGRQGQIYYPEGWQHGKVESYQPLVLVATAATTAAGAVAPEAKDAFQNVTRLSDGNGIEYLWEQFGQPAVRVRSEVIGDTPELRLSVTALDGTAEFKGEYPDIVGFKVPGEHGGMATADNSTGHLYPLHEEPFMRSRLSTANDLPFIGMVDRVAGYGYGLFVDSCEDGMLVMHKMADGEATTRVPQVRWLPTMQTFGKDSRVYCFYFVAEGSYVAVAKAWRARAAAKGYIVTLKEKARHNPNVFKLMGAADIWGGNYLAFARSAKAQGIDKLLINGACPPADMAEMSRMGFLPGRYDIYTDLWEDSENIDHRSAPLPEHAVKRANGEPMTAWATFDKSKVSLKRCTALMLDAAKKVVPADLAKYPYEARFLDVTTAEGLYECYDPEHPMTRSDKRRYSEGMCAYFGNWGEGNLNLVAGGEHGRWWCAKNLHYIEGMQSGSHSYYSWPAGYLKRPKNKEHDPSNPDKPTTRFKLYEKYGVGPYYRIPLWDLVFHDCIVTTWYWGDATDFLIEAAPEVTPRKDLLNILYVSIPTFWIREGTWTHDRSSFLRSYFHTSKLHEAVGMEEMLSHEFVSDDHCVQKTVFGDGTEIVVNFAADVREVTVKGRSYALPQEGFAVDGPNIRQSMVWRDNHYCSEVQTDDFYFACKAVDPLPRMDGTSGVVSMVTVKATGKNLLRVSASGAGEVVIPESFLKGWSWRSTLVYALNDDNQRQAQVAWERRDQQLVLPGAGNYEVLCGAPAKQPDYRLELVSATMSTNGSDLDCVLRLSNSGRAGMFATVTIAADSPDVAGQLASKSLWWLRPGSSRELSIAVPVATLAGQHLFYAKISGRNGEDLRLADNAHSWLQDIPLDQAQWPVVKAIELPGTPHAAELEPVSMAIDFADALPADGSLSAASVRVLQLQADGSYRTLPFAQFDPGTNYDGKENVRGMLSFSYDAPAGVAQQFKVVGKDAASPMRKGGGPVYVPGDAMGSGEYRGETYTAAFRDGQIMDLMPGRRYGGGPDFLTSLLVSSAATGWSSEEQATLNRVDVLRNGPACCVIVVNKTLRNGATYTKTYTLLPGRFYVDAELDKTAGGLYSRGFYTLPASYLDDKGNRVEMDGSHGDGAGIAGKNSKPQWFALRGKGWAHSCVAVTPFDNISFWDGGAPSYGQLGFSSGRIDGMRFAYFVYGEQSDFGFAERDYQRILPERKK</sequence>
<dbReference type="InterPro" id="IPR021459">
    <property type="entry name" value="GH101-related"/>
</dbReference>
<dbReference type="Proteomes" id="UP001238163">
    <property type="component" value="Unassembled WGS sequence"/>
</dbReference>
<protein>
    <recommendedName>
        <fullName evidence="1">Carbohydrate-binding domain-containing protein</fullName>
    </recommendedName>
</protein>
<keyword evidence="3" id="KW-1185">Reference proteome</keyword>
<dbReference type="GO" id="GO:0004553">
    <property type="term" value="F:hydrolase activity, hydrolyzing O-glycosyl compounds"/>
    <property type="evidence" value="ECO:0007669"/>
    <property type="project" value="InterPro"/>
</dbReference>
<accession>A0AAE4ANL8</accession>
<dbReference type="InterPro" id="IPR010502">
    <property type="entry name" value="Carb-bd_dom_fam9"/>
</dbReference>
<reference evidence="2" key="1">
    <citation type="submission" date="2023-07" db="EMBL/GenBank/DDBJ databases">
        <title>Genomic Encyclopedia of Type Strains, Phase IV (KMG-IV): sequencing the most valuable type-strain genomes for metagenomic binning, comparative biology and taxonomic classification.</title>
        <authorList>
            <person name="Goeker M."/>
        </authorList>
    </citation>
    <scope>NUCLEOTIDE SEQUENCE</scope>
    <source>
        <strain evidence="2">DSM 24202</strain>
    </source>
</reference>